<feature type="compositionally biased region" description="Low complexity" evidence="1">
    <location>
        <begin position="322"/>
        <end position="340"/>
    </location>
</feature>
<feature type="region of interest" description="Disordered" evidence="1">
    <location>
        <begin position="44"/>
        <end position="65"/>
    </location>
</feature>
<reference evidence="2 3" key="1">
    <citation type="journal article" date="2012" name="Genome Biol.">
        <title>Genome and low-iron response of an oceanic diatom adapted to chronic iron limitation.</title>
        <authorList>
            <person name="Lommer M."/>
            <person name="Specht M."/>
            <person name="Roy A.S."/>
            <person name="Kraemer L."/>
            <person name="Andreson R."/>
            <person name="Gutowska M.A."/>
            <person name="Wolf J."/>
            <person name="Bergner S.V."/>
            <person name="Schilhabel M.B."/>
            <person name="Klostermeier U.C."/>
            <person name="Beiko R.G."/>
            <person name="Rosenstiel P."/>
            <person name="Hippler M."/>
            <person name="Laroche J."/>
        </authorList>
    </citation>
    <scope>NUCLEOTIDE SEQUENCE [LARGE SCALE GENOMIC DNA]</scope>
    <source>
        <strain evidence="2 3">CCMP1005</strain>
    </source>
</reference>
<feature type="compositionally biased region" description="Pro residues" evidence="1">
    <location>
        <begin position="364"/>
        <end position="374"/>
    </location>
</feature>
<feature type="compositionally biased region" description="Polar residues" evidence="1">
    <location>
        <begin position="281"/>
        <end position="298"/>
    </location>
</feature>
<dbReference type="AlphaFoldDB" id="K0TDQ0"/>
<evidence type="ECO:0000313" key="3">
    <source>
        <dbReference type="Proteomes" id="UP000266841"/>
    </source>
</evidence>
<proteinExistence type="predicted"/>
<accession>K0TDQ0</accession>
<dbReference type="Proteomes" id="UP000266841">
    <property type="component" value="Unassembled WGS sequence"/>
</dbReference>
<feature type="compositionally biased region" description="Low complexity" evidence="1">
    <location>
        <begin position="417"/>
        <end position="433"/>
    </location>
</feature>
<evidence type="ECO:0000256" key="1">
    <source>
        <dbReference type="SAM" id="MobiDB-lite"/>
    </source>
</evidence>
<feature type="compositionally biased region" description="Polar residues" evidence="1">
    <location>
        <begin position="378"/>
        <end position="387"/>
    </location>
</feature>
<keyword evidence="3" id="KW-1185">Reference proteome</keyword>
<protein>
    <submittedName>
        <fullName evidence="2">Uncharacterized protein</fullName>
    </submittedName>
</protein>
<sequence length="457" mass="47950">MTGTDVVLACCQSTRTHANSEYSPSYANRIPLIRSSSALATVVRRAGGHQKPDSGPTAGKVGQSATWPTAEDVSFFVARNTGVVVSHAAILVSSRADFDGVSIAGAAFAAGVQFALVLGRDLSASAAGDIDFDSVLEKAAELLETDHFKNADAALSEAFGEFVARQTNVCQIQSGRTAAGRKRACLPNHPQLWSKAFSQSEGSDAQKRNAHFVKRFYVRGHDESLLSERARFPLPSGPFNDTGSACCWLLLPPASPASCPLSRLLLLLLLARRWPAVARGQRSTEGAATLWTTPTCPSLTRRHPKTSANSTLGKSTVPTDYSSPSPSVPTATSARSSATSFLAKGPASPCPRSKTDRKPTSPTCAPPRTPPPLMSSPQHAPTGSATSPDISLAILTRHQPHANISSRSLGSTPQKPSPSCSTTHSSTSSAPRPAARPPIGPRPGPTTAPHTFSQILP</sequence>
<feature type="compositionally biased region" description="Polar residues" evidence="1">
    <location>
        <begin position="402"/>
        <end position="414"/>
    </location>
</feature>
<feature type="region of interest" description="Disordered" evidence="1">
    <location>
        <begin position="279"/>
        <end position="387"/>
    </location>
</feature>
<name>K0TDQ0_THAOC</name>
<comment type="caution">
    <text evidence="2">The sequence shown here is derived from an EMBL/GenBank/DDBJ whole genome shotgun (WGS) entry which is preliminary data.</text>
</comment>
<dbReference type="EMBL" id="AGNL01003057">
    <property type="protein sequence ID" value="EJK75224.1"/>
    <property type="molecule type" value="Genomic_DNA"/>
</dbReference>
<feature type="compositionally biased region" description="Pro residues" evidence="1">
    <location>
        <begin position="434"/>
        <end position="446"/>
    </location>
</feature>
<feature type="region of interest" description="Disordered" evidence="1">
    <location>
        <begin position="401"/>
        <end position="457"/>
    </location>
</feature>
<feature type="compositionally biased region" description="Polar residues" evidence="1">
    <location>
        <begin position="306"/>
        <end position="321"/>
    </location>
</feature>
<organism evidence="2 3">
    <name type="scientific">Thalassiosira oceanica</name>
    <name type="common">Marine diatom</name>
    <dbReference type="NCBI Taxonomy" id="159749"/>
    <lineage>
        <taxon>Eukaryota</taxon>
        <taxon>Sar</taxon>
        <taxon>Stramenopiles</taxon>
        <taxon>Ochrophyta</taxon>
        <taxon>Bacillariophyta</taxon>
        <taxon>Coscinodiscophyceae</taxon>
        <taxon>Thalassiosirophycidae</taxon>
        <taxon>Thalassiosirales</taxon>
        <taxon>Thalassiosiraceae</taxon>
        <taxon>Thalassiosira</taxon>
    </lineage>
</organism>
<evidence type="ECO:0000313" key="2">
    <source>
        <dbReference type="EMBL" id="EJK75224.1"/>
    </source>
</evidence>
<gene>
    <name evidence="2" type="ORF">THAOC_03060</name>
</gene>